<dbReference type="AlphaFoldDB" id="A0AA48HEC1"/>
<dbReference type="EMBL" id="AP027081">
    <property type="protein sequence ID" value="BDU76698.1"/>
    <property type="molecule type" value="Genomic_DNA"/>
</dbReference>
<evidence type="ECO:0000313" key="1">
    <source>
        <dbReference type="EMBL" id="BDU76698.1"/>
    </source>
</evidence>
<proteinExistence type="predicted"/>
<evidence type="ECO:0000313" key="2">
    <source>
        <dbReference type="Proteomes" id="UP001228113"/>
    </source>
</evidence>
<dbReference type="Proteomes" id="UP001228113">
    <property type="component" value="Chromosome"/>
</dbReference>
<protein>
    <submittedName>
        <fullName evidence="1">Uncharacterized protein</fullName>
    </submittedName>
</protein>
<dbReference type="KEGG" id="msea:METESE_16560"/>
<reference evidence="1" key="1">
    <citation type="journal article" date="2023" name="Int. J. Syst. Evol. Microbiol.">
        <title>Mesoterricola silvestris gen. nov., sp. nov., Mesoterricola sediminis sp. nov., Geothrix oryzae sp. nov., Geothrix edaphica sp. nov., Geothrix rubra sp. nov., and Geothrix limicola sp. nov., six novel members of Acidobacteriota isolated from soils.</title>
        <authorList>
            <person name="Itoh H."/>
            <person name="Sugisawa Y."/>
            <person name="Mise K."/>
            <person name="Xu Z."/>
            <person name="Kuniyasu M."/>
            <person name="Ushijima N."/>
            <person name="Kawano K."/>
            <person name="Kobayashi E."/>
            <person name="Shiratori Y."/>
            <person name="Masuda Y."/>
            <person name="Senoo K."/>
        </authorList>
    </citation>
    <scope>NUCLEOTIDE SEQUENCE</scope>
    <source>
        <strain evidence="1">W786</strain>
    </source>
</reference>
<name>A0AA48HEC1_9BACT</name>
<sequence length="224" mass="24765">MPWPQFLRRLRHPSPPPGWLEAAAALEEVARRPPLLRWIAQHPRTPAHVRARLLPTLPWRTLAAIAQDASAHPQARAHATERLVFLWTGLTGGERRSLAPLAPRPLWPLIWKQPDARVLAAFLQHPRLSPEVLAGLILPPLRPAQAEALQASRWLDLVPIAHQVLVALDAGLADPGSGLVLGMASPWIKALPETERLVAASRLRYPALRRMARAWAAPPVEEGL</sequence>
<keyword evidence="2" id="KW-1185">Reference proteome</keyword>
<gene>
    <name evidence="1" type="ORF">METESE_16560</name>
</gene>
<organism evidence="1 2">
    <name type="scientific">Mesoterricola sediminis</name>
    <dbReference type="NCBI Taxonomy" id="2927980"/>
    <lineage>
        <taxon>Bacteria</taxon>
        <taxon>Pseudomonadati</taxon>
        <taxon>Acidobacteriota</taxon>
        <taxon>Holophagae</taxon>
        <taxon>Holophagales</taxon>
        <taxon>Holophagaceae</taxon>
        <taxon>Mesoterricola</taxon>
    </lineage>
</organism>
<accession>A0AA48HEC1</accession>